<feature type="region of interest" description="Disordered" evidence="1">
    <location>
        <begin position="131"/>
        <end position="153"/>
    </location>
</feature>
<evidence type="ECO:0000313" key="2">
    <source>
        <dbReference type="EMBL" id="MCJ2189095.1"/>
    </source>
</evidence>
<dbReference type="RefSeq" id="WP_243924286.1">
    <property type="nucleotide sequence ID" value="NZ_JALHLG010000062.1"/>
</dbReference>
<feature type="compositionally biased region" description="Basic and acidic residues" evidence="1">
    <location>
        <begin position="131"/>
        <end position="143"/>
    </location>
</feature>
<comment type="caution">
    <text evidence="2">The sequence shown here is derived from an EMBL/GenBank/DDBJ whole genome shotgun (WGS) entry which is preliminary data.</text>
</comment>
<evidence type="ECO:0000256" key="1">
    <source>
        <dbReference type="SAM" id="MobiDB-lite"/>
    </source>
</evidence>
<dbReference type="Proteomes" id="UP001202281">
    <property type="component" value="Unassembled WGS sequence"/>
</dbReference>
<accession>A0ABT0BVJ2</accession>
<sequence>MSEAVDKLRVMLRVRGHQRDRLERAVIEERRENERCRAEHARRCDAVAKASDSHEAALFFRARNPADALVSDYLITQQSRLAETREAEEKAREEAARTAASLAETRASHHRAQVRFDALETEFDTARRADLRRAARKQERARQDGPQPGKIRI</sequence>
<protein>
    <recommendedName>
        <fullName evidence="4">Flagellar FliJ protein</fullName>
    </recommendedName>
</protein>
<dbReference type="EMBL" id="JALHLG010000062">
    <property type="protein sequence ID" value="MCJ2189095.1"/>
    <property type="molecule type" value="Genomic_DNA"/>
</dbReference>
<reference evidence="2 3" key="1">
    <citation type="submission" date="2022-04" db="EMBL/GenBank/DDBJ databases">
        <title>Identification of a novel bacterium isolated from mangrove sediments.</title>
        <authorList>
            <person name="Pan X."/>
        </authorList>
    </citation>
    <scope>NUCLEOTIDE SEQUENCE [LARGE SCALE GENOMIC DNA]</scope>
    <source>
        <strain evidence="2 3">B2638</strain>
    </source>
</reference>
<evidence type="ECO:0008006" key="4">
    <source>
        <dbReference type="Google" id="ProtNLM"/>
    </source>
</evidence>
<proteinExistence type="predicted"/>
<keyword evidence="3" id="KW-1185">Reference proteome</keyword>
<gene>
    <name evidence="2" type="ORF">MTR66_20060</name>
</gene>
<organism evidence="2 3">
    <name type="scientific">Novosphingobium beihaiensis</name>
    <dbReference type="NCBI Taxonomy" id="2930389"/>
    <lineage>
        <taxon>Bacteria</taxon>
        <taxon>Pseudomonadati</taxon>
        <taxon>Pseudomonadota</taxon>
        <taxon>Alphaproteobacteria</taxon>
        <taxon>Sphingomonadales</taxon>
        <taxon>Sphingomonadaceae</taxon>
        <taxon>Novosphingobium</taxon>
    </lineage>
</organism>
<evidence type="ECO:0000313" key="3">
    <source>
        <dbReference type="Proteomes" id="UP001202281"/>
    </source>
</evidence>
<name>A0ABT0BVJ2_9SPHN</name>